<evidence type="ECO:0000256" key="2">
    <source>
        <dbReference type="SAM" id="Phobius"/>
    </source>
</evidence>
<dbReference type="Pfam" id="PF04765">
    <property type="entry name" value="TOD1_MUCI70"/>
    <property type="match status" value="1"/>
</dbReference>
<dbReference type="AlphaFoldDB" id="U5D9Q8"/>
<name>U5D9Q8_AMBTC</name>
<evidence type="ECO:0000313" key="5">
    <source>
        <dbReference type="Proteomes" id="UP000017836"/>
    </source>
</evidence>
<feature type="compositionally biased region" description="Basic residues" evidence="1">
    <location>
        <begin position="624"/>
        <end position="643"/>
    </location>
</feature>
<reference evidence="5" key="1">
    <citation type="journal article" date="2013" name="Science">
        <title>The Amborella genome and the evolution of flowering plants.</title>
        <authorList>
            <consortium name="Amborella Genome Project"/>
        </authorList>
    </citation>
    <scope>NUCLEOTIDE SEQUENCE [LARGE SCALE GENOMIC DNA]</scope>
</reference>
<keyword evidence="2" id="KW-0812">Transmembrane</keyword>
<dbReference type="EMBL" id="KI392384">
    <property type="protein sequence ID" value="ERN17108.1"/>
    <property type="molecule type" value="Genomic_DNA"/>
</dbReference>
<feature type="region of interest" description="Disordered" evidence="1">
    <location>
        <begin position="609"/>
        <end position="653"/>
    </location>
</feature>
<keyword evidence="5" id="KW-1185">Reference proteome</keyword>
<dbReference type="PANTHER" id="PTHR12956">
    <property type="entry name" value="ALKALINE CERAMIDASE-RELATED"/>
    <property type="match status" value="1"/>
</dbReference>
<dbReference type="STRING" id="13333.U5D9Q8"/>
<dbReference type="HOGENOM" id="CLU_027685_2_0_1"/>
<evidence type="ECO:0000259" key="3">
    <source>
        <dbReference type="Pfam" id="PF04765"/>
    </source>
</evidence>
<accession>U5D9Q8</accession>
<gene>
    <name evidence="4" type="ORF">AMTR_s00044p00106410</name>
</gene>
<evidence type="ECO:0000256" key="1">
    <source>
        <dbReference type="SAM" id="MobiDB-lite"/>
    </source>
</evidence>
<feature type="transmembrane region" description="Helical" evidence="2">
    <location>
        <begin position="66"/>
        <end position="87"/>
    </location>
</feature>
<proteinExistence type="predicted"/>
<dbReference type="eggNOG" id="ENOG502QV59">
    <property type="taxonomic scope" value="Eukaryota"/>
</dbReference>
<feature type="domain" description="TOD1/MUCI70 glycosyltransferase-like" evidence="3">
    <location>
        <begin position="281"/>
        <end position="581"/>
    </location>
</feature>
<dbReference type="Gramene" id="ERN17108">
    <property type="protein sequence ID" value="ERN17108"/>
    <property type="gene ID" value="AMTR_s00044p00106410"/>
</dbReference>
<evidence type="ECO:0000313" key="4">
    <source>
        <dbReference type="EMBL" id="ERN17108.1"/>
    </source>
</evidence>
<organism evidence="4 5">
    <name type="scientific">Amborella trichopoda</name>
    <dbReference type="NCBI Taxonomy" id="13333"/>
    <lineage>
        <taxon>Eukaryota</taxon>
        <taxon>Viridiplantae</taxon>
        <taxon>Streptophyta</taxon>
        <taxon>Embryophyta</taxon>
        <taxon>Tracheophyta</taxon>
        <taxon>Spermatophyta</taxon>
        <taxon>Magnoliopsida</taxon>
        <taxon>Amborellales</taxon>
        <taxon>Amborellaceae</taxon>
        <taxon>Amborella</taxon>
    </lineage>
</organism>
<dbReference type="InterPro" id="IPR006852">
    <property type="entry name" value="TOD1_MUCI70"/>
</dbReference>
<dbReference type="Proteomes" id="UP000017836">
    <property type="component" value="Unassembled WGS sequence"/>
</dbReference>
<keyword evidence="2" id="KW-1133">Transmembrane helix</keyword>
<dbReference type="OrthoDB" id="1905162at2759"/>
<keyword evidence="2" id="KW-0472">Membrane</keyword>
<feature type="compositionally biased region" description="Polar residues" evidence="1">
    <location>
        <begin position="141"/>
        <end position="150"/>
    </location>
</feature>
<dbReference type="InterPro" id="IPR048354">
    <property type="entry name" value="TOD1_MUCI70_glycTrfase_dom"/>
</dbReference>
<feature type="region of interest" description="Disordered" evidence="1">
    <location>
        <begin position="10"/>
        <end position="31"/>
    </location>
</feature>
<feature type="region of interest" description="Disordered" evidence="1">
    <location>
        <begin position="128"/>
        <end position="159"/>
    </location>
</feature>
<dbReference type="PANTHER" id="PTHR12956:SF38">
    <property type="entry name" value="HEXOSYLTRANSFERASE MUCI70-RELATED"/>
    <property type="match status" value="1"/>
</dbReference>
<dbReference type="OMA" id="KPSKMQK"/>
<protein>
    <recommendedName>
        <fullName evidence="3">TOD1/MUCI70 glycosyltransferase-like domain-containing protein</fullName>
    </recommendedName>
</protein>
<sequence>MTGGSLGLRTGSYGSLHDQSKISPGLPVPNNSPNFIRKPSKMLISGSREKERFIHWIFKIVGRRKAGMLILVVFSLVIVTSLMSTFYKEDDASEVDLTRQRPSRPLKPFRGHEQITVHTHYSPQIVREPDIKKDNPPVPSTVHTHNSPQTVIEPDTKKDNPLVPPPDINNGNSLNTLAEKPSVPLFEIPLQSRENKTLPPPPDFSALQLPPGHPCEDFTFPPPPADKKRTGPRPCPVCYVPVEEAIRLVPATPSDSPVLKHLSYVVDQNIVLPQKSVNPVDEGGSVFGGYPSLKQRDESFNIKETMEVYCGFVGGNRPGNYTGFDIDEEDLYEMDQCGPIVVASAIFANYDEIQQPKNISEAAKRHVCFYMFIDEVTRNFMVNSSILNDTKKVGLWRIVVVRNLPYQDARRNGKVPKLLLHRLFLHARYSIWIDGKLELVRDPYELIERFLLRRNATFSISKHYRRFNVFEEAEANKAAGKYYNSSIDRQIEFYRSEGLTPYSEAKLPIISDVPEGCVIIREHIPITNLFTCNWFNEVDRFTSRDQLSFSTVRDKVMTATNWVPYMFQDCERRNFVIQAYHRDVRRRSRPQPPALPVIILHPPSLYNNLSERAPPLPEKGAKTSSRRQRARDKKPGSRRRRLKPGNPTRELNF</sequence>
<dbReference type="KEGG" id="atr:18445441"/>